<sequence>MKQLVLLICTFLLFCQVDLIDKYYDLQCPEGTVRTHNHQNSLNECRPIVDSLIAFDCRHPDVTMSRVSLLSPPPCSKPIRQNELVTSTYVQVVQRKKTFSIPYYQCKLIRFITIYQCGQITDYMTGVKRNFIHDLASVSATECKMMVDEKKYISSSGKRYEGLRVNGTNVLNDVLVGSIDNEGDCRGFDWAYGSDSYTRVVVQAEIHLTLQRGSAVVTIEDNLVHLPGGITCPYDINDESCVHPSYGYTYWEMTIIECGIKHWSTIFTGDVNKTIDSQSKNGVFTNSLSETVFAIETIGDANICNIKALKTVHSSLYIVETKRNYEPFGLESITSSNDVDYSLYVNSKFIYFSSHVGRLAESLYDTLSYHKCVIERKTISNLVSLAYLSGPAFAYALRNVAGHTAEIRGEVAHIIKCIPVPVTYESTQGCYSEIPVHYDNTLWYITPRNRILAKFATEVSCNPLLPTQYFLGKAWYTMFPHPIQVPSPEDLSPSLLPTFNYVSPKGLATGGIYTQKTLKDYQNHMVMGYEKTGVLGNMASYFIGERMFSKDGSILHMLDKNDWETISGQITKTTWYYLWLSMEVGAAMFGVWFVWTLAERILNSIIILYESYKLFGFSWRMLLCWWTSLSHYLVMRTLLRRIAQLERERANAPNAEFTAEVENAIQLQRIAEVPIEGSTVANEVVNNLVGYSPLYPPIR</sequence>
<keyword evidence="1" id="KW-1133">Transmembrane helix</keyword>
<evidence type="ECO:0000256" key="1">
    <source>
        <dbReference type="SAM" id="Phobius"/>
    </source>
</evidence>
<name>A0A916LKY8_9VIRU</name>
<evidence type="ECO:0000313" key="3">
    <source>
        <dbReference type="Proteomes" id="UP001161499"/>
    </source>
</evidence>
<keyword evidence="3" id="KW-1185">Reference proteome</keyword>
<dbReference type="Pfam" id="PF24664">
    <property type="entry name" value="Monjiviricetes_fusion"/>
    <property type="match status" value="1"/>
</dbReference>
<dbReference type="KEGG" id="vg:80541073"/>
<dbReference type="GeneID" id="80541073"/>
<reference evidence="2" key="1">
    <citation type="journal article" date="2020" name="mSystems">
        <title>Abundant and Diverse RNA Viruses in Insects Revealed by RNA-Seq Analysis: Ecological and Evolutionary Implications.</title>
        <authorList>
            <person name="Wu H."/>
            <person name="Pang R."/>
            <person name="Cheng T."/>
            <person name="Xue L."/>
            <person name="Zeng H."/>
            <person name="Lei T."/>
            <person name="Chen M."/>
            <person name="Wu S."/>
            <person name="Ding Y."/>
            <person name="Zhang J."/>
            <person name="Shi M."/>
            <person name="Wu Q."/>
        </authorList>
    </citation>
    <scope>NUCLEOTIDE SEQUENCE</scope>
    <source>
        <strain evidence="2">Cameroon/2013</strain>
    </source>
</reference>
<proteinExistence type="predicted"/>
<keyword evidence="2" id="KW-0548">Nucleotidyltransferase</keyword>
<dbReference type="RefSeq" id="YP_010802333.1">
    <property type="nucleotide sequence ID" value="NC_076990.1"/>
</dbReference>
<evidence type="ECO:0000313" key="2">
    <source>
        <dbReference type="EMBL" id="DAZ90593.1"/>
    </source>
</evidence>
<keyword evidence="1" id="KW-0812">Transmembrane</keyword>
<reference evidence="2" key="2">
    <citation type="submission" date="2022-08" db="EMBL/GenBank/DDBJ databases">
        <authorList>
            <person name="Wu H."/>
            <person name="Pang R."/>
            <person name="Cheng T."/>
            <person name="Xue L."/>
            <person name="Zeng H."/>
            <person name="Lei T."/>
            <person name="Chen M."/>
            <person name="Wu S."/>
            <person name="Ding Y."/>
            <person name="Zhang J."/>
            <person name="Shi M."/>
            <person name="Wu Q."/>
        </authorList>
    </citation>
    <scope>NUCLEOTIDE SEQUENCE</scope>
    <source>
        <strain evidence="2">Cameroon/2013</strain>
    </source>
</reference>
<keyword evidence="2" id="KW-0696">RNA-directed RNA polymerase</keyword>
<keyword evidence="2" id="KW-0808">Transferase</keyword>
<dbReference type="GO" id="GO:0003968">
    <property type="term" value="F:RNA-directed RNA polymerase activity"/>
    <property type="evidence" value="ECO:0007669"/>
    <property type="project" value="UniProtKB-KW"/>
</dbReference>
<accession>A0A916LKY8</accession>
<keyword evidence="1" id="KW-0472">Membrane</keyword>
<dbReference type="Proteomes" id="UP001161499">
    <property type="component" value="Segment"/>
</dbReference>
<feature type="transmembrane region" description="Helical" evidence="1">
    <location>
        <begin position="575"/>
        <end position="598"/>
    </location>
</feature>
<organism evidence="2 3">
    <name type="scientific">Chalcocoris rutilans mononega-like virus 2</name>
    <dbReference type="NCBI Taxonomy" id="2973795"/>
    <lineage>
        <taxon>Viruses</taxon>
        <taxon>Riboviria</taxon>
        <taxon>Orthornavirae</taxon>
        <taxon>Negarnaviricota</taxon>
        <taxon>Haploviricotina</taxon>
        <taxon>Monjiviricetes</taxon>
        <taxon>Jingchuvirales</taxon>
        <taxon>Chuviridae</taxon>
        <taxon>Rochuvirus</taxon>
        <taxon>Rochuvirus chalcocoris</taxon>
    </lineage>
</organism>
<dbReference type="EMBL" id="BK061671">
    <property type="protein sequence ID" value="DAZ90593.1"/>
    <property type="molecule type" value="Viral_cRNA"/>
</dbReference>
<protein>
    <submittedName>
        <fullName evidence="2">RNA-dependent RNA polymerase</fullName>
    </submittedName>
</protein>